<organism evidence="2 3">
    <name type="scientific">Pseudoxanthomonas gei</name>
    <dbReference type="NCBI Taxonomy" id="1383030"/>
    <lineage>
        <taxon>Bacteria</taxon>
        <taxon>Pseudomonadati</taxon>
        <taxon>Pseudomonadota</taxon>
        <taxon>Gammaproteobacteria</taxon>
        <taxon>Lysobacterales</taxon>
        <taxon>Lysobacteraceae</taxon>
        <taxon>Pseudoxanthomonas</taxon>
    </lineage>
</organism>
<accession>A0ABX0ABL4</accession>
<evidence type="ECO:0000313" key="3">
    <source>
        <dbReference type="Proteomes" id="UP001429354"/>
    </source>
</evidence>
<proteinExistence type="predicted"/>
<dbReference type="Gene3D" id="3.30.750.24">
    <property type="entry name" value="STAS domain"/>
    <property type="match status" value="1"/>
</dbReference>
<evidence type="ECO:0000259" key="1">
    <source>
        <dbReference type="Pfam" id="PF13466"/>
    </source>
</evidence>
<protein>
    <submittedName>
        <fullName evidence="2">STAS domain-containing protein</fullName>
    </submittedName>
</protein>
<dbReference type="RefSeq" id="WP_162349452.1">
    <property type="nucleotide sequence ID" value="NZ_QOVG01000005.1"/>
</dbReference>
<dbReference type="Proteomes" id="UP001429354">
    <property type="component" value="Unassembled WGS sequence"/>
</dbReference>
<comment type="caution">
    <text evidence="2">The sequence shown here is derived from an EMBL/GenBank/DDBJ whole genome shotgun (WGS) entry which is preliminary data.</text>
</comment>
<dbReference type="InterPro" id="IPR036513">
    <property type="entry name" value="STAS_dom_sf"/>
</dbReference>
<dbReference type="SUPFAM" id="SSF52091">
    <property type="entry name" value="SpoIIaa-like"/>
    <property type="match status" value="1"/>
</dbReference>
<evidence type="ECO:0000313" key="2">
    <source>
        <dbReference type="EMBL" id="NDK38871.1"/>
    </source>
</evidence>
<reference evidence="2 3" key="1">
    <citation type="submission" date="2018-07" db="EMBL/GenBank/DDBJ databases">
        <title>Whole genome Sequencing of Pseudoxanthomonas gei KCTC 32298 (T).</title>
        <authorList>
            <person name="Kumar S."/>
            <person name="Bansal K."/>
            <person name="Kaur A."/>
            <person name="Patil P."/>
            <person name="Sharma S."/>
            <person name="Patil P.B."/>
        </authorList>
    </citation>
    <scope>NUCLEOTIDE SEQUENCE [LARGE SCALE GENOMIC DNA]</scope>
    <source>
        <strain evidence="2 3">KCTC 32298</strain>
    </source>
</reference>
<dbReference type="InterPro" id="IPR058548">
    <property type="entry name" value="MlaB-like_STAS"/>
</dbReference>
<sequence length="104" mass="10414">MATTEARVTREGDALVFAGALDRAAAAGLWAPASQVAAGAQRIVLTNVTTVDSAGLALLAELAARLRAAGAPVAIEGEPAGLSELRTAYRLTPGLDFPGATPTT</sequence>
<name>A0ABX0ABL4_9GAMM</name>
<keyword evidence="3" id="KW-1185">Reference proteome</keyword>
<gene>
    <name evidence="2" type="ORF">DT603_08470</name>
</gene>
<dbReference type="EMBL" id="QOVG01000005">
    <property type="protein sequence ID" value="NDK38871.1"/>
    <property type="molecule type" value="Genomic_DNA"/>
</dbReference>
<dbReference type="Pfam" id="PF13466">
    <property type="entry name" value="STAS_2"/>
    <property type="match status" value="1"/>
</dbReference>
<feature type="domain" description="MlaB-like STAS" evidence="1">
    <location>
        <begin position="15"/>
        <end position="91"/>
    </location>
</feature>